<protein>
    <submittedName>
        <fullName evidence="2">DUF1460 domain-containing protein</fullName>
    </submittedName>
</protein>
<dbReference type="InterPro" id="IPR010846">
    <property type="entry name" value="AmiA-like"/>
</dbReference>
<dbReference type="Pfam" id="PF07313">
    <property type="entry name" value="AmiA-like"/>
    <property type="match status" value="1"/>
</dbReference>
<name>A0A7J5TU84_9BACT</name>
<dbReference type="Proteomes" id="UP000488299">
    <property type="component" value="Unassembled WGS sequence"/>
</dbReference>
<evidence type="ECO:0000256" key="1">
    <source>
        <dbReference type="SAM" id="SignalP"/>
    </source>
</evidence>
<dbReference type="InterPro" id="IPR038765">
    <property type="entry name" value="Papain-like_cys_pep_sf"/>
</dbReference>
<keyword evidence="3" id="KW-1185">Reference proteome</keyword>
<gene>
    <name evidence="2" type="ORF">F5984_20945</name>
</gene>
<comment type="caution">
    <text evidence="2">The sequence shown here is derived from an EMBL/GenBank/DDBJ whole genome shotgun (WGS) entry which is preliminary data.</text>
</comment>
<dbReference type="Gene3D" id="2.30.260.10">
    <property type="entry name" value="putative xylanase like domain"/>
    <property type="match status" value="1"/>
</dbReference>
<evidence type="ECO:0000313" key="2">
    <source>
        <dbReference type="EMBL" id="KAB7727541.1"/>
    </source>
</evidence>
<keyword evidence="1" id="KW-0732">Signal</keyword>
<organism evidence="2 3">
    <name type="scientific">Rudanella paleaurantiibacter</name>
    <dbReference type="NCBI Taxonomy" id="2614655"/>
    <lineage>
        <taxon>Bacteria</taxon>
        <taxon>Pseudomonadati</taxon>
        <taxon>Bacteroidota</taxon>
        <taxon>Cytophagia</taxon>
        <taxon>Cytophagales</taxon>
        <taxon>Cytophagaceae</taxon>
        <taxon>Rudanella</taxon>
    </lineage>
</organism>
<reference evidence="2 3" key="1">
    <citation type="submission" date="2019-10" db="EMBL/GenBank/DDBJ databases">
        <title>Rudanella paleaurantiibacter sp. nov., isolated from sludge.</title>
        <authorList>
            <person name="Xu S.Q."/>
        </authorList>
    </citation>
    <scope>NUCLEOTIDE SEQUENCE [LARGE SCALE GENOMIC DNA]</scope>
    <source>
        <strain evidence="2 3">HX-22-17</strain>
    </source>
</reference>
<feature type="chain" id="PRO_5029625453" evidence="1">
    <location>
        <begin position="20"/>
        <end position="286"/>
    </location>
</feature>
<feature type="signal peptide" evidence="1">
    <location>
        <begin position="1"/>
        <end position="19"/>
    </location>
</feature>
<dbReference type="RefSeq" id="WP_152126177.1">
    <property type="nucleotide sequence ID" value="NZ_WELI01000010.1"/>
</dbReference>
<dbReference type="EMBL" id="WELI01000010">
    <property type="protein sequence ID" value="KAB7727541.1"/>
    <property type="molecule type" value="Genomic_DNA"/>
</dbReference>
<dbReference type="SUPFAM" id="SSF54001">
    <property type="entry name" value="Cysteine proteinases"/>
    <property type="match status" value="1"/>
</dbReference>
<accession>A0A7J5TU84</accession>
<dbReference type="AlphaFoldDB" id="A0A7J5TU84"/>
<sequence length="286" mass="32198">MHNYYLFLFQILWASAVMAQTLPEPRELASASGPTVSETVIGVGRLFLGKPYVPHTLDKSDTEQLVVNVGEFDCTTFVETAMALTLAWHEVADKKNGPQIETLFRKQLTRIRYRNGQIDGYASRLHYFSEWLRDNERKGILQDVTSLLTGHVRVSKPLSYMTAKTHKYPALQNPAVYKQIAQIETALSQERFAFVPKKNLRQAENNLRDGDIIMLTASRPGLDMKHCGFAVWQNGRVHLLHASSDLGRVVLTSQPLTEYVLANRWLSGIRVARFKPAGSPLTASAE</sequence>
<proteinExistence type="predicted"/>
<evidence type="ECO:0000313" key="3">
    <source>
        <dbReference type="Proteomes" id="UP000488299"/>
    </source>
</evidence>
<dbReference type="Gene3D" id="1.10.3670.10">
    <property type="entry name" value="Putative xylanase like domain"/>
    <property type="match status" value="1"/>
</dbReference>